<reference evidence="2 3" key="1">
    <citation type="submission" date="2024-09" db="EMBL/GenBank/DDBJ databases">
        <title>Paenibacillus zeirhizospherea sp. nov., isolated from surface of the maize (Zea mays) roots in a horticulture field, Hungary.</title>
        <authorList>
            <person name="Marton D."/>
            <person name="Farkas M."/>
            <person name="Bedics A."/>
            <person name="Toth E."/>
            <person name="Tancsics A."/>
            <person name="Boka K."/>
            <person name="Maroti G."/>
            <person name="Kriszt B."/>
            <person name="Cserhati M."/>
        </authorList>
    </citation>
    <scope>NUCLEOTIDE SEQUENCE [LARGE SCALE GENOMIC DNA]</scope>
    <source>
        <strain evidence="2 3">KCTC 33519</strain>
    </source>
</reference>
<keyword evidence="3" id="KW-1185">Reference proteome</keyword>
<feature type="compositionally biased region" description="Polar residues" evidence="1">
    <location>
        <begin position="429"/>
        <end position="449"/>
    </location>
</feature>
<evidence type="ECO:0000313" key="3">
    <source>
        <dbReference type="Proteomes" id="UP001580346"/>
    </source>
</evidence>
<evidence type="ECO:0000256" key="1">
    <source>
        <dbReference type="SAM" id="MobiDB-lite"/>
    </source>
</evidence>
<dbReference type="Pfam" id="PF07949">
    <property type="entry name" value="YbbR"/>
    <property type="match status" value="4"/>
</dbReference>
<dbReference type="CDD" id="cd20206">
    <property type="entry name" value="YbbR"/>
    <property type="match status" value="1"/>
</dbReference>
<organism evidence="2 3">
    <name type="scientific">Paenibacillus enshidis</name>
    <dbReference type="NCBI Taxonomy" id="1458439"/>
    <lineage>
        <taxon>Bacteria</taxon>
        <taxon>Bacillati</taxon>
        <taxon>Bacillota</taxon>
        <taxon>Bacilli</taxon>
        <taxon>Bacillales</taxon>
        <taxon>Paenibacillaceae</taxon>
        <taxon>Paenibacillus</taxon>
    </lineage>
</organism>
<accession>A0ABV5AY93</accession>
<proteinExistence type="predicted"/>
<dbReference type="InterPro" id="IPR053154">
    <property type="entry name" value="c-di-AMP_regulator"/>
</dbReference>
<name>A0ABV5AY93_9BACL</name>
<dbReference type="PANTHER" id="PTHR37804">
    <property type="entry name" value="CDAA REGULATORY PROTEIN CDAR"/>
    <property type="match status" value="1"/>
</dbReference>
<dbReference type="Proteomes" id="UP001580346">
    <property type="component" value="Unassembled WGS sequence"/>
</dbReference>
<dbReference type="PANTHER" id="PTHR37804:SF1">
    <property type="entry name" value="CDAA REGULATORY PROTEIN CDAR"/>
    <property type="match status" value="1"/>
</dbReference>
<sequence>MMDRWFNNATFSKILALLISILLWAMVHLDSSTTSPGITTAYDNKTIKDVAVQAAGLDDNYVLTAMSTDRVTLQVRGQRSLLTSFFTDDYKVTIDLSNVKAGTETLPLRADLPSGVEVMSINPSMVTVTVEEKKTKSFNVTIATDGEPAAGMRLGVPSLDPAAVDVTLAESRLEAVAFVRGTVDVSGAKENVTERRVRLKAYDKNGQEIEEAVIEPATVSAEVPVVQGYKTLPIKVSYTGDLPDGLVLASVKPSVTEASVYGPTSALSGLTGNVTATLDLSTLTEAGTKKVQANLTVPVGAKSVAPASIELEVTVAPDGEVRTIQRTIENVPIQVNGAGNSASITIVNPDSQTMNININGPEDLVNELTNNDIILVADVAGLAPGQHDVPLQVTLPKYISLADGGEPLTITVQVQEGSEPAATDPEGDTGTNSAGQSNEPPNAAGSVQESEPADGPATGDAPEGGQDASQQGSQDDIPDASQP</sequence>
<feature type="compositionally biased region" description="Low complexity" evidence="1">
    <location>
        <begin position="464"/>
        <end position="475"/>
    </location>
</feature>
<feature type="region of interest" description="Disordered" evidence="1">
    <location>
        <begin position="416"/>
        <end position="483"/>
    </location>
</feature>
<gene>
    <name evidence="2" type="ORF">ACE41H_20750</name>
</gene>
<protein>
    <submittedName>
        <fullName evidence="2">YbbR-like domain-containing protein</fullName>
    </submittedName>
</protein>
<evidence type="ECO:0000313" key="2">
    <source>
        <dbReference type="EMBL" id="MFB5269198.1"/>
    </source>
</evidence>
<dbReference type="Gene3D" id="2.170.120.30">
    <property type="match status" value="2"/>
</dbReference>
<comment type="caution">
    <text evidence="2">The sequence shown here is derived from an EMBL/GenBank/DDBJ whole genome shotgun (WGS) entry which is preliminary data.</text>
</comment>
<dbReference type="EMBL" id="JBHHMI010000026">
    <property type="protein sequence ID" value="MFB5269198.1"/>
    <property type="molecule type" value="Genomic_DNA"/>
</dbReference>
<dbReference type="RefSeq" id="WP_375357473.1">
    <property type="nucleotide sequence ID" value="NZ_JBHHMI010000026.1"/>
</dbReference>
<dbReference type="InterPro" id="IPR012505">
    <property type="entry name" value="YbbR"/>
</dbReference>
<dbReference type="Gene3D" id="2.170.120.40">
    <property type="entry name" value="YbbR-like domain"/>
    <property type="match status" value="2"/>
</dbReference>